<reference evidence="2 3" key="1">
    <citation type="submission" date="2013-12" db="EMBL/GenBank/DDBJ databases">
        <authorList>
            <person name="Stott M."/>
        </authorList>
    </citation>
    <scope>NUCLEOTIDE SEQUENCE [LARGE SCALE GENOMIC DNA]</scope>
    <source>
        <strain evidence="2 3">K22</strain>
    </source>
</reference>
<keyword evidence="3" id="KW-1185">Reference proteome</keyword>
<dbReference type="OrthoDB" id="179799at2"/>
<sequence>MRICFGGRRLFRRQFHLEDNGYRDHEQWLEEWRRARANQFFVVGSSDETGGNQSCVATVAEDGTLRLRLRLPPALAHEYGKYLEIGGIRFRHGHQQIIAALESITIKTTTSCGRRVTKRIGRAISYRFLRDEKSWRLFVTVDEDLPPTATWRELGAIGVDVNVDHLAVVETDGDGNLVEWWLIPLRLRGKTSGERRAVIMQACARVAELARERGLPVVIEQLDFARKRAELEGVGADRARELSSFSYSQILDCIDRACCRRGVEVIRRSAAYTSVIGAVNYATRYGVSVHVGAACAVARRGLGFAERPVGSEARVPTRGGRHVTLLLPARNRGEHVWRFWACVLRALRAVHGAHTECDRRSPPSGQIVDPPGACRLGVSGEIPERESSTEPFG</sequence>
<dbReference type="Proteomes" id="UP000031518">
    <property type="component" value="Unassembled WGS sequence"/>
</dbReference>
<organism evidence="2 3">
    <name type="scientific">Pyrinomonas methylaliphatogenes</name>
    <dbReference type="NCBI Taxonomy" id="454194"/>
    <lineage>
        <taxon>Bacteria</taxon>
        <taxon>Pseudomonadati</taxon>
        <taxon>Acidobacteriota</taxon>
        <taxon>Blastocatellia</taxon>
        <taxon>Blastocatellales</taxon>
        <taxon>Pyrinomonadaceae</taxon>
        <taxon>Pyrinomonas</taxon>
    </lineage>
</organism>
<evidence type="ECO:0000313" key="3">
    <source>
        <dbReference type="Proteomes" id="UP000031518"/>
    </source>
</evidence>
<dbReference type="EMBL" id="CBXV010000001">
    <property type="protein sequence ID" value="CDM64336.1"/>
    <property type="molecule type" value="Genomic_DNA"/>
</dbReference>
<feature type="region of interest" description="Disordered" evidence="1">
    <location>
        <begin position="355"/>
        <end position="393"/>
    </location>
</feature>
<reference evidence="2 3" key="2">
    <citation type="submission" date="2015-01" db="EMBL/GenBank/DDBJ databases">
        <title>Complete genome sequence of Pyrinomonas methylaliphatogenes type strain K22T.</title>
        <authorList>
            <person name="Lee K.C.Y."/>
            <person name="Power J.F."/>
            <person name="Dunfield P.F."/>
            <person name="Morgan X.C."/>
            <person name="Huttenhower C."/>
            <person name="Stott M.B."/>
        </authorList>
    </citation>
    <scope>NUCLEOTIDE SEQUENCE [LARGE SCALE GENOMIC DNA]</scope>
    <source>
        <strain evidence="2 3">K22</strain>
    </source>
</reference>
<proteinExistence type="predicted"/>
<protein>
    <submittedName>
        <fullName evidence="2">Transposase, IS605 OrfB family, central region</fullName>
    </submittedName>
</protein>
<dbReference type="AlphaFoldDB" id="A0A0B6WTH3"/>
<dbReference type="STRING" id="454194.PYK22_00329"/>
<feature type="compositionally biased region" description="Basic and acidic residues" evidence="1">
    <location>
        <begin position="382"/>
        <end position="393"/>
    </location>
</feature>
<name>A0A0B6WTH3_9BACT</name>
<evidence type="ECO:0000313" key="2">
    <source>
        <dbReference type="EMBL" id="CDM64336.1"/>
    </source>
</evidence>
<accession>A0A0B6WTH3</accession>
<dbReference type="RefSeq" id="WP_060635212.1">
    <property type="nucleotide sequence ID" value="NZ_CBXV010000001.1"/>
</dbReference>
<gene>
    <name evidence="2" type="ORF">PYK22_00329</name>
</gene>
<evidence type="ECO:0000256" key="1">
    <source>
        <dbReference type="SAM" id="MobiDB-lite"/>
    </source>
</evidence>